<feature type="compositionally biased region" description="Gly residues" evidence="2">
    <location>
        <begin position="722"/>
        <end position="740"/>
    </location>
</feature>
<dbReference type="InParanoid" id="A0A0G4EMQ9"/>
<feature type="compositionally biased region" description="Polar residues" evidence="2">
    <location>
        <begin position="703"/>
        <end position="713"/>
    </location>
</feature>
<dbReference type="OMA" id="TVLECHT"/>
<feature type="compositionally biased region" description="Polar residues" evidence="2">
    <location>
        <begin position="396"/>
        <end position="411"/>
    </location>
</feature>
<feature type="region of interest" description="Disordered" evidence="2">
    <location>
        <begin position="703"/>
        <end position="740"/>
    </location>
</feature>
<feature type="compositionally biased region" description="Basic and acidic residues" evidence="2">
    <location>
        <begin position="337"/>
        <end position="347"/>
    </location>
</feature>
<feature type="coiled-coil region" evidence="1">
    <location>
        <begin position="152"/>
        <end position="288"/>
    </location>
</feature>
<dbReference type="PhylomeDB" id="A0A0G4EMQ9"/>
<accession>A0A0G4EMQ9</accession>
<keyword evidence="1" id="KW-0175">Coiled coil</keyword>
<evidence type="ECO:0000256" key="1">
    <source>
        <dbReference type="SAM" id="Coils"/>
    </source>
</evidence>
<feature type="region of interest" description="Disordered" evidence="2">
    <location>
        <begin position="391"/>
        <end position="411"/>
    </location>
</feature>
<dbReference type="Proteomes" id="UP000041254">
    <property type="component" value="Unassembled WGS sequence"/>
</dbReference>
<evidence type="ECO:0000313" key="4">
    <source>
        <dbReference type="Proteomes" id="UP000041254"/>
    </source>
</evidence>
<dbReference type="OrthoDB" id="331065at2759"/>
<dbReference type="STRING" id="1169540.A0A0G4EMQ9"/>
<proteinExistence type="predicted"/>
<organism evidence="3 4">
    <name type="scientific">Vitrella brassicaformis (strain CCMP3155)</name>
    <dbReference type="NCBI Taxonomy" id="1169540"/>
    <lineage>
        <taxon>Eukaryota</taxon>
        <taxon>Sar</taxon>
        <taxon>Alveolata</taxon>
        <taxon>Colpodellida</taxon>
        <taxon>Vitrellaceae</taxon>
        <taxon>Vitrella</taxon>
    </lineage>
</organism>
<keyword evidence="4" id="KW-1185">Reference proteome</keyword>
<evidence type="ECO:0000313" key="3">
    <source>
        <dbReference type="EMBL" id="CEL98099.1"/>
    </source>
</evidence>
<reference evidence="3 4" key="1">
    <citation type="submission" date="2014-11" db="EMBL/GenBank/DDBJ databases">
        <authorList>
            <person name="Zhu J."/>
            <person name="Qi W."/>
            <person name="Song R."/>
        </authorList>
    </citation>
    <scope>NUCLEOTIDE SEQUENCE [LARGE SCALE GENOMIC DNA]</scope>
</reference>
<feature type="region of interest" description="Disordered" evidence="2">
    <location>
        <begin position="505"/>
        <end position="526"/>
    </location>
</feature>
<feature type="coiled-coil region" evidence="1">
    <location>
        <begin position="6"/>
        <end position="100"/>
    </location>
</feature>
<name>A0A0G4EMQ9_VITBC</name>
<dbReference type="EMBL" id="CDMY01000262">
    <property type="protein sequence ID" value="CEL98099.1"/>
    <property type="molecule type" value="Genomic_DNA"/>
</dbReference>
<dbReference type="VEuPathDB" id="CryptoDB:Vbra_20515"/>
<evidence type="ECO:0000256" key="2">
    <source>
        <dbReference type="SAM" id="MobiDB-lite"/>
    </source>
</evidence>
<sequence length="740" mass="84770">MAAKNYEDLLQQIQTYERDLTATVKAAERFREDNRALKDTCESLQRAQGELKGINAEAKRQLKNYVAKLSDYQQRHDAERAALQGEIEAQAEEIDALHRQLLERQNFDEQHRLSLQNEVEGPFIERICRLESALDKERRTSSDLQRTNQSLRFTHESEKADLQAQLRDLRAKSEHQRTELLAEVDELKAQLRAKEDLESSNAKLKKDAEEARIKATQLKKEVEELESQCTRVVRQKSTEIDSLKSEMVQHQAEASKWRSEAEKRDRTLSKLTAELAAVAEERNHLAQEFDRHKSSWSERLRDVENKWIKETHDVRQRLEEEQRRCIDLTEAQQRAQESFEGRLSEKKAAHRALKRQLDQHQSEGDMDVQQMKDGYESKLHELEMERDALRDEAENARNTQKKLQSEANTQLESLSEELEKAQEENLTLTAKCDKASNQLRVTECSYEKRLIEHETLKKDYQSLQGRHRELMGRVEGLQKTDATNHDLIAKLKSELASTSIRLDRERRDNQEELNRVQHSKQQESEKLRHELESMAKLCDSQSAEFARLKTASKQLFTKAKKRTRDLKTKAQLLAQRVQQIQSEKQVLWQNFQATREGYEIRIRDLECSRKCELDSLVGLAVPLHANSKMIQDMLSSASAYRRQIDQLRENLSIQAATYLPPGDDRDRDAKAQANGHVSGVSDVMSSLPFEGLKLKEQVAAAASMTNSGGQTSELALVKTAGNGNGGRGAGGGGEGGSSRQ</sequence>
<gene>
    <name evidence="3" type="ORF">Vbra_20515</name>
</gene>
<dbReference type="AlphaFoldDB" id="A0A0G4EMQ9"/>
<protein>
    <submittedName>
        <fullName evidence="3">Uncharacterized protein</fullName>
    </submittedName>
</protein>
<feature type="region of interest" description="Disordered" evidence="2">
    <location>
        <begin position="336"/>
        <end position="368"/>
    </location>
</feature>